<dbReference type="Gene3D" id="3.90.1150.10">
    <property type="entry name" value="Aspartate Aminotransferase, domain 1"/>
    <property type="match status" value="1"/>
</dbReference>
<dbReference type="GO" id="GO:0030170">
    <property type="term" value="F:pyridoxal phosphate binding"/>
    <property type="evidence" value="ECO:0007669"/>
    <property type="project" value="InterPro"/>
</dbReference>
<keyword evidence="5" id="KW-1185">Reference proteome</keyword>
<proteinExistence type="inferred from homology"/>
<dbReference type="InterPro" id="IPR015422">
    <property type="entry name" value="PyrdxlP-dep_Trfase_small"/>
</dbReference>
<name>A0A8J2XG51_9BACI</name>
<dbReference type="SUPFAM" id="SSF53383">
    <property type="entry name" value="PLP-dependent transferases"/>
    <property type="match status" value="1"/>
</dbReference>
<dbReference type="PANTHER" id="PTHR43713:SF3">
    <property type="entry name" value="GLUTAMATE-1-SEMIALDEHYDE 2,1-AMINOMUTASE 1, CHLOROPLASTIC-RELATED"/>
    <property type="match status" value="1"/>
</dbReference>
<keyword evidence="4" id="KW-0808">Transferase</keyword>
<dbReference type="Proteomes" id="UP000602050">
    <property type="component" value="Unassembled WGS sequence"/>
</dbReference>
<protein>
    <submittedName>
        <fullName evidence="4">Aspartate aminotransferase family protein</fullName>
    </submittedName>
</protein>
<comment type="cofactor">
    <cofactor evidence="1">
        <name>pyridoxal 5'-phosphate</name>
        <dbReference type="ChEBI" id="CHEBI:597326"/>
    </cofactor>
</comment>
<gene>
    <name evidence="4" type="ORF">GCM10010978_23690</name>
</gene>
<keyword evidence="2 3" id="KW-0663">Pyridoxal phosphate</keyword>
<sequence length="429" mass="47531">MQKSLELYNRAKSVIPGGVHSNSRARAPHPLYFTKAKGPYITDVDGNEYIDLIMGNGSIIFGHNYEPFVELFNKYLPDGLVTGSETELSIDVSEKFLQFVDHDQVRFTNTGTEAITHVIQMARAYTGKNDIAVCEGAYNGWTDHVFVSAWPDLTKAGEEHNPIPLPGTGGLDPKVVESTVVIPFNKWEETENILRREAHRLACVILEPVMIDVGFIEPDPEYLKNLRALCDELDILLVFDELLTGFRLSLGGAQQYFGVKPDLSTFGKAIANGYVLAAVAGKREVMEVAAPGGKTGFVGTYNGHQVSLAAAKAVFELLEDGTILEELHEMTEQLINEFNNSCSRYGINGVMKGRGGHVHWYFSDTPVETYRQAARTDHETFAKFSGKLFELNCLVSGKTLSHHKLSYSHKGEALEKLVERIDTALKSLK</sequence>
<reference evidence="4" key="1">
    <citation type="journal article" date="2014" name="Int. J. Syst. Evol. Microbiol.">
        <title>Complete genome sequence of Corynebacterium casei LMG S-19264T (=DSM 44701T), isolated from a smear-ripened cheese.</title>
        <authorList>
            <consortium name="US DOE Joint Genome Institute (JGI-PGF)"/>
            <person name="Walter F."/>
            <person name="Albersmeier A."/>
            <person name="Kalinowski J."/>
            <person name="Ruckert C."/>
        </authorList>
    </citation>
    <scope>NUCLEOTIDE SEQUENCE</scope>
    <source>
        <strain evidence="4">CGMCC 1.12360</strain>
    </source>
</reference>
<evidence type="ECO:0000256" key="3">
    <source>
        <dbReference type="RuleBase" id="RU003560"/>
    </source>
</evidence>
<evidence type="ECO:0000313" key="5">
    <source>
        <dbReference type="Proteomes" id="UP000602050"/>
    </source>
</evidence>
<dbReference type="Pfam" id="PF00202">
    <property type="entry name" value="Aminotran_3"/>
    <property type="match status" value="1"/>
</dbReference>
<accession>A0A8J2XG51</accession>
<dbReference type="InterPro" id="IPR005814">
    <property type="entry name" value="Aminotrans_3"/>
</dbReference>
<dbReference type="EMBL" id="BMEV01000047">
    <property type="protein sequence ID" value="GFZ82194.1"/>
    <property type="molecule type" value="Genomic_DNA"/>
</dbReference>
<keyword evidence="4" id="KW-0032">Aminotransferase</keyword>
<dbReference type="InterPro" id="IPR015421">
    <property type="entry name" value="PyrdxlP-dep_Trfase_major"/>
</dbReference>
<organism evidence="4 5">
    <name type="scientific">Compostibacillus humi</name>
    <dbReference type="NCBI Taxonomy" id="1245525"/>
    <lineage>
        <taxon>Bacteria</taxon>
        <taxon>Bacillati</taxon>
        <taxon>Bacillota</taxon>
        <taxon>Bacilli</taxon>
        <taxon>Bacillales</taxon>
        <taxon>Bacillaceae</taxon>
        <taxon>Compostibacillus</taxon>
    </lineage>
</organism>
<dbReference type="CDD" id="cd00610">
    <property type="entry name" value="OAT_like"/>
    <property type="match status" value="1"/>
</dbReference>
<evidence type="ECO:0000256" key="2">
    <source>
        <dbReference type="ARBA" id="ARBA00022898"/>
    </source>
</evidence>
<evidence type="ECO:0000313" key="4">
    <source>
        <dbReference type="EMBL" id="GFZ82194.1"/>
    </source>
</evidence>
<dbReference type="InterPro" id="IPR015424">
    <property type="entry name" value="PyrdxlP-dep_Trfase"/>
</dbReference>
<dbReference type="PANTHER" id="PTHR43713">
    <property type="entry name" value="GLUTAMATE-1-SEMIALDEHYDE 2,1-AMINOMUTASE"/>
    <property type="match status" value="1"/>
</dbReference>
<evidence type="ECO:0000256" key="1">
    <source>
        <dbReference type="ARBA" id="ARBA00001933"/>
    </source>
</evidence>
<dbReference type="RefSeq" id="WP_188392620.1">
    <property type="nucleotide sequence ID" value="NZ_BMEV01000047.1"/>
</dbReference>
<comment type="similarity">
    <text evidence="3">Belongs to the class-III pyridoxal-phosphate-dependent aminotransferase family.</text>
</comment>
<dbReference type="Gene3D" id="3.40.640.10">
    <property type="entry name" value="Type I PLP-dependent aspartate aminotransferase-like (Major domain)"/>
    <property type="match status" value="1"/>
</dbReference>
<reference evidence="4" key="2">
    <citation type="submission" date="2020-09" db="EMBL/GenBank/DDBJ databases">
        <authorList>
            <person name="Sun Q."/>
            <person name="Zhou Y."/>
        </authorList>
    </citation>
    <scope>NUCLEOTIDE SEQUENCE</scope>
    <source>
        <strain evidence="4">CGMCC 1.12360</strain>
    </source>
</reference>
<comment type="caution">
    <text evidence="4">The sequence shown here is derived from an EMBL/GenBank/DDBJ whole genome shotgun (WGS) entry which is preliminary data.</text>
</comment>
<dbReference type="GO" id="GO:0008483">
    <property type="term" value="F:transaminase activity"/>
    <property type="evidence" value="ECO:0007669"/>
    <property type="project" value="UniProtKB-KW"/>
</dbReference>
<dbReference type="AlphaFoldDB" id="A0A8J2XG51"/>